<dbReference type="Proteomes" id="UP000779233">
    <property type="component" value="Unassembled WGS sequence"/>
</dbReference>
<name>A0A1G4GRZ5_PLAVI</name>
<protein>
    <submittedName>
        <fullName evidence="2">(malaria parasite P. vivax) hypothetical protein</fullName>
    </submittedName>
</protein>
<feature type="compositionally biased region" description="Basic and acidic residues" evidence="1">
    <location>
        <begin position="14"/>
        <end position="30"/>
    </location>
</feature>
<dbReference type="VEuPathDB" id="PlasmoDB:PVW1_030018300"/>
<evidence type="ECO:0000313" key="2">
    <source>
        <dbReference type="EMBL" id="CAG9483346.1"/>
    </source>
</evidence>
<dbReference type="Proteomes" id="UP000196402">
    <property type="component" value="Chromosome 3"/>
</dbReference>
<feature type="region of interest" description="Disordered" evidence="1">
    <location>
        <begin position="63"/>
        <end position="92"/>
    </location>
</feature>
<evidence type="ECO:0000313" key="3">
    <source>
        <dbReference type="EMBL" id="SCO65345.1"/>
    </source>
</evidence>
<organism evidence="3 4">
    <name type="scientific">Plasmodium vivax</name>
    <name type="common">malaria parasite P. vivax</name>
    <dbReference type="NCBI Taxonomy" id="5855"/>
    <lineage>
        <taxon>Eukaryota</taxon>
        <taxon>Sar</taxon>
        <taxon>Alveolata</taxon>
        <taxon>Apicomplexa</taxon>
        <taxon>Aconoidasida</taxon>
        <taxon>Haemosporida</taxon>
        <taxon>Plasmodiidae</taxon>
        <taxon>Plasmodium</taxon>
        <taxon>Plasmodium (Plasmodium)</taxon>
    </lineage>
</organism>
<evidence type="ECO:0000313" key="4">
    <source>
        <dbReference type="Proteomes" id="UP000196402"/>
    </source>
</evidence>
<accession>A0A1G4GRZ5</accession>
<proteinExistence type="predicted"/>
<reference evidence="3 4" key="1">
    <citation type="submission" date="2016-07" db="EMBL/GenBank/DDBJ databases">
        <authorList>
            <consortium name="Pathogen Informatics"/>
        </authorList>
    </citation>
    <scope>NUCLEOTIDE SEQUENCE [LARGE SCALE GENOMIC DNA]</scope>
    <source>
        <strain evidence="2">PvW1</strain>
    </source>
</reference>
<sequence>MPRWLDSQIVKKHPFGDEPSSHKGRNEGQPRTKHTNTKECPTGKCDSPFGRPHKLLLFVGSLQKKRGDSVRGDSVRGDSVRGDSVRGDSVGG</sequence>
<dbReference type="EMBL" id="LT615241">
    <property type="protein sequence ID" value="SCO65345.1"/>
    <property type="molecule type" value="Genomic_DNA"/>
</dbReference>
<dbReference type="EMBL" id="CAJZCX010000014">
    <property type="protein sequence ID" value="CAG9483346.1"/>
    <property type="molecule type" value="Genomic_DNA"/>
</dbReference>
<feature type="region of interest" description="Disordered" evidence="1">
    <location>
        <begin position="1"/>
        <end position="51"/>
    </location>
</feature>
<evidence type="ECO:0000256" key="1">
    <source>
        <dbReference type="SAM" id="MobiDB-lite"/>
    </source>
</evidence>
<feature type="compositionally biased region" description="Basic and acidic residues" evidence="1">
    <location>
        <begin position="65"/>
        <end position="86"/>
    </location>
</feature>
<dbReference type="AlphaFoldDB" id="A0A1G4GRZ5"/>
<gene>
    <name evidence="3" type="ORF">PVT01_030016000</name>
    <name evidence="2" type="ORF">PVW1_030018300</name>
</gene>